<dbReference type="InterPro" id="IPR028082">
    <property type="entry name" value="Peripla_BP_I"/>
</dbReference>
<dbReference type="Gene3D" id="3.40.50.2300">
    <property type="match status" value="2"/>
</dbReference>
<protein>
    <submittedName>
        <fullName evidence="7">ABC transporter substrate-binding protein</fullName>
    </submittedName>
</protein>
<dbReference type="Proteomes" id="UP000215441">
    <property type="component" value="Unassembled WGS sequence"/>
</dbReference>
<evidence type="ECO:0000256" key="5">
    <source>
        <dbReference type="SAM" id="SignalP"/>
    </source>
</evidence>
<dbReference type="PRINTS" id="PR00337">
    <property type="entry name" value="LEUILEVALBP"/>
</dbReference>
<evidence type="ECO:0000256" key="2">
    <source>
        <dbReference type="ARBA" id="ARBA00022448"/>
    </source>
</evidence>
<dbReference type="PANTHER" id="PTHR47235:SF1">
    <property type="entry name" value="BLR6548 PROTEIN"/>
    <property type="match status" value="1"/>
</dbReference>
<evidence type="ECO:0000256" key="1">
    <source>
        <dbReference type="ARBA" id="ARBA00010062"/>
    </source>
</evidence>
<organism evidence="7 8">
    <name type="scientific">Acidovorax kalamii</name>
    <dbReference type="NCBI Taxonomy" id="2004485"/>
    <lineage>
        <taxon>Bacteria</taxon>
        <taxon>Pseudomonadati</taxon>
        <taxon>Pseudomonadota</taxon>
        <taxon>Betaproteobacteria</taxon>
        <taxon>Burkholderiales</taxon>
        <taxon>Comamonadaceae</taxon>
        <taxon>Acidovorax</taxon>
    </lineage>
</organism>
<comment type="similarity">
    <text evidence="1">Belongs to the leucine-binding protein family.</text>
</comment>
<dbReference type="EMBL" id="NOIG01000006">
    <property type="protein sequence ID" value="OYD50258.1"/>
    <property type="molecule type" value="Genomic_DNA"/>
</dbReference>
<dbReference type="CDD" id="cd06343">
    <property type="entry name" value="PBP1_ABC_ligand_binding-like"/>
    <property type="match status" value="1"/>
</dbReference>
<dbReference type="OrthoDB" id="26870at2"/>
<dbReference type="Pfam" id="PF13458">
    <property type="entry name" value="Peripla_BP_6"/>
    <property type="match status" value="1"/>
</dbReference>
<feature type="signal peptide" evidence="5">
    <location>
        <begin position="1"/>
        <end position="21"/>
    </location>
</feature>
<dbReference type="PANTHER" id="PTHR47235">
    <property type="entry name" value="BLR6548 PROTEIN"/>
    <property type="match status" value="1"/>
</dbReference>
<evidence type="ECO:0000256" key="3">
    <source>
        <dbReference type="ARBA" id="ARBA00022729"/>
    </source>
</evidence>
<feature type="domain" description="Leucine-binding protein" evidence="6">
    <location>
        <begin position="31"/>
        <end position="363"/>
    </location>
</feature>
<gene>
    <name evidence="7" type="ORF">CBY09_09325</name>
</gene>
<comment type="caution">
    <text evidence="7">The sequence shown here is derived from an EMBL/GenBank/DDBJ whole genome shotgun (WGS) entry which is preliminary data.</text>
</comment>
<dbReference type="RefSeq" id="WP_094288797.1">
    <property type="nucleotide sequence ID" value="NZ_NOIG01000006.1"/>
</dbReference>
<dbReference type="InterPro" id="IPR000709">
    <property type="entry name" value="Leu_Ile_Val-bd"/>
</dbReference>
<keyword evidence="3 5" id="KW-0732">Signal</keyword>
<evidence type="ECO:0000259" key="6">
    <source>
        <dbReference type="Pfam" id="PF13458"/>
    </source>
</evidence>
<evidence type="ECO:0000313" key="8">
    <source>
        <dbReference type="Proteomes" id="UP000215441"/>
    </source>
</evidence>
<dbReference type="SUPFAM" id="SSF53822">
    <property type="entry name" value="Periplasmic binding protein-like I"/>
    <property type="match status" value="1"/>
</dbReference>
<keyword evidence="4" id="KW-0029">Amino-acid transport</keyword>
<accession>A0A235EMJ6</accession>
<dbReference type="InterPro" id="IPR028081">
    <property type="entry name" value="Leu-bd"/>
</dbReference>
<evidence type="ECO:0000313" key="7">
    <source>
        <dbReference type="EMBL" id="OYD50258.1"/>
    </source>
</evidence>
<sequence length="388" mass="42473">MKFHHIAALALVAMAGASAQAQPSQGVSKDTITLGSIQDLSGPLAGFGKQVRLGMMLRVDEANEQGGINGRKLDLKVEDSGYDPKKAVLAAQKLVNQDKIFIMVGHIGTAQNLAAMPVQFSKNVINFFPITAAREMYEPFHKLKYSFAATYYDQIRLAAPKLIKEKGAKKICTIYQDDEFGLEVMRGGEAALKSIGMEFTEKTSYKRGATDFSSQVAKMKSSECDFVILGTIIRETIGTIGEARKTGFNPTFLGSSAAYTDLIHKLGGKPMDGLYATMTVQHPYLDEASQPIRFWANKYKTKFNEDPTVFSVYGYNAVDAFIKAAQKAGPNLSTDSFIKAMDTMVIPPDMFGSAEATFGPQKRLGSDLSRLSQITDSKWKVVSDYVKP</sequence>
<keyword evidence="2" id="KW-0813">Transport</keyword>
<dbReference type="AlphaFoldDB" id="A0A235EMJ6"/>
<keyword evidence="8" id="KW-1185">Reference proteome</keyword>
<name>A0A235EMJ6_9BURK</name>
<reference evidence="7 8" key="1">
    <citation type="submission" date="2017-07" db="EMBL/GenBank/DDBJ databases">
        <title>Acidovorax KNDSW TSA 6 genome sequence and assembly.</title>
        <authorList>
            <person name="Mayilraj S."/>
        </authorList>
    </citation>
    <scope>NUCLEOTIDE SEQUENCE [LARGE SCALE GENOMIC DNA]</scope>
    <source>
        <strain evidence="7 8">KNDSW-TSA6</strain>
    </source>
</reference>
<dbReference type="GO" id="GO:0006865">
    <property type="term" value="P:amino acid transport"/>
    <property type="evidence" value="ECO:0007669"/>
    <property type="project" value="UniProtKB-KW"/>
</dbReference>
<proteinExistence type="inferred from homology"/>
<evidence type="ECO:0000256" key="4">
    <source>
        <dbReference type="ARBA" id="ARBA00022970"/>
    </source>
</evidence>
<feature type="chain" id="PRO_5011296930" evidence="5">
    <location>
        <begin position="22"/>
        <end position="388"/>
    </location>
</feature>